<evidence type="ECO:0000313" key="2">
    <source>
        <dbReference type="EMBL" id="TDL46467.1"/>
    </source>
</evidence>
<dbReference type="PRINTS" id="PR00598">
    <property type="entry name" value="HTHMARR"/>
</dbReference>
<dbReference type="Proteomes" id="UP000295163">
    <property type="component" value="Unassembled WGS sequence"/>
</dbReference>
<feature type="domain" description="HTH marR-type" evidence="1">
    <location>
        <begin position="1"/>
        <end position="138"/>
    </location>
</feature>
<name>A0A4R5YSX2_KOCRO</name>
<dbReference type="PROSITE" id="PS50995">
    <property type="entry name" value="HTH_MARR_2"/>
    <property type="match status" value="1"/>
</dbReference>
<dbReference type="EMBL" id="SMZT01000001">
    <property type="protein sequence ID" value="TDL46467.1"/>
    <property type="molecule type" value="Genomic_DNA"/>
</dbReference>
<evidence type="ECO:0000313" key="3">
    <source>
        <dbReference type="Proteomes" id="UP000295163"/>
    </source>
</evidence>
<protein>
    <submittedName>
        <fullName evidence="2">MarR family transcriptional regulator</fullName>
    </submittedName>
</protein>
<accession>A0A4R5YSX2</accession>
<dbReference type="GO" id="GO:0006950">
    <property type="term" value="P:response to stress"/>
    <property type="evidence" value="ECO:0007669"/>
    <property type="project" value="TreeGrafter"/>
</dbReference>
<dbReference type="InterPro" id="IPR036390">
    <property type="entry name" value="WH_DNA-bd_sf"/>
</dbReference>
<dbReference type="PANTHER" id="PTHR33164">
    <property type="entry name" value="TRANSCRIPTIONAL REGULATOR, MARR FAMILY"/>
    <property type="match status" value="1"/>
</dbReference>
<organism evidence="2 3">
    <name type="scientific">Kocuria rosea</name>
    <name type="common">Deinococcus erythromyxa</name>
    <name type="synonym">Micrococcus rubens</name>
    <dbReference type="NCBI Taxonomy" id="1275"/>
    <lineage>
        <taxon>Bacteria</taxon>
        <taxon>Bacillati</taxon>
        <taxon>Actinomycetota</taxon>
        <taxon>Actinomycetes</taxon>
        <taxon>Micrococcales</taxon>
        <taxon>Micrococcaceae</taxon>
        <taxon>Kocuria</taxon>
    </lineage>
</organism>
<comment type="caution">
    <text evidence="2">The sequence shown here is derived from an EMBL/GenBank/DDBJ whole genome shotgun (WGS) entry which is preliminary data.</text>
</comment>
<dbReference type="GeneID" id="64345795"/>
<dbReference type="InterPro" id="IPR000835">
    <property type="entry name" value="HTH_MarR-typ"/>
</dbReference>
<sequence length="150" mass="16694">MTGQLNIGVLMFIAHRSAENRIVEAVRRAGYTDLTVPQARILARIGPDGTRLSELAEQAQVAKQTATVLVDRLERAGYVERTVDPRDARARLVRIAGRGMELVPIVRAEEARIEAEWSAHLGERRMRQLREALTALREITDPYAGPEAQG</sequence>
<evidence type="ECO:0000259" key="1">
    <source>
        <dbReference type="PROSITE" id="PS50995"/>
    </source>
</evidence>
<proteinExistence type="predicted"/>
<dbReference type="RefSeq" id="WP_133408748.1">
    <property type="nucleotide sequence ID" value="NZ_SMZT01000001.1"/>
</dbReference>
<dbReference type="SUPFAM" id="SSF46785">
    <property type="entry name" value="Winged helix' DNA-binding domain"/>
    <property type="match status" value="1"/>
</dbReference>
<gene>
    <name evidence="2" type="ORF">E2R59_00110</name>
</gene>
<dbReference type="SMART" id="SM00347">
    <property type="entry name" value="HTH_MARR"/>
    <property type="match status" value="1"/>
</dbReference>
<dbReference type="InterPro" id="IPR036388">
    <property type="entry name" value="WH-like_DNA-bd_sf"/>
</dbReference>
<dbReference type="GO" id="GO:0003700">
    <property type="term" value="F:DNA-binding transcription factor activity"/>
    <property type="evidence" value="ECO:0007669"/>
    <property type="project" value="InterPro"/>
</dbReference>
<dbReference type="Gene3D" id="1.10.10.10">
    <property type="entry name" value="Winged helix-like DNA-binding domain superfamily/Winged helix DNA-binding domain"/>
    <property type="match status" value="1"/>
</dbReference>
<dbReference type="Pfam" id="PF12802">
    <property type="entry name" value="MarR_2"/>
    <property type="match status" value="1"/>
</dbReference>
<dbReference type="PANTHER" id="PTHR33164:SF99">
    <property type="entry name" value="MARR FAMILY REGULATORY PROTEIN"/>
    <property type="match status" value="1"/>
</dbReference>
<dbReference type="AlphaFoldDB" id="A0A4R5YSX2"/>
<dbReference type="InterPro" id="IPR039422">
    <property type="entry name" value="MarR/SlyA-like"/>
</dbReference>
<reference evidence="2 3" key="1">
    <citation type="submission" date="2019-03" db="EMBL/GenBank/DDBJ databases">
        <title>Genome Sequencing and Assembly of Various Microbes Isolated from Partially Reclaimed Soil and Acid Mine Drainage (AMD) Site.</title>
        <authorList>
            <person name="Steinbock B."/>
            <person name="Bechtold R."/>
            <person name="Sevigny J.L."/>
            <person name="Thomas D."/>
            <person name="Cuthill L.R."/>
            <person name="Aveiro Johannsen E.J."/>
            <person name="Thomas K."/>
            <person name="Ghosh A."/>
        </authorList>
    </citation>
    <scope>NUCLEOTIDE SEQUENCE [LARGE SCALE GENOMIC DNA]</scope>
    <source>
        <strain evidence="2 3">S-A3</strain>
    </source>
</reference>